<dbReference type="AlphaFoldDB" id="A0AAD5SIZ8"/>
<dbReference type="GO" id="GO:0016788">
    <property type="term" value="F:hydrolase activity, acting on ester bonds"/>
    <property type="evidence" value="ECO:0007669"/>
    <property type="project" value="UniProtKB-ARBA"/>
</dbReference>
<dbReference type="SUPFAM" id="SSF53474">
    <property type="entry name" value="alpha/beta-Hydrolases"/>
    <property type="match status" value="1"/>
</dbReference>
<dbReference type="PANTHER" id="PTHR22946">
    <property type="entry name" value="DIENELACTONE HYDROLASE DOMAIN-CONTAINING PROTEIN-RELATED"/>
    <property type="match status" value="1"/>
</dbReference>
<dbReference type="EMBL" id="JADGJD010000068">
    <property type="protein sequence ID" value="KAJ3055657.1"/>
    <property type="molecule type" value="Genomic_DNA"/>
</dbReference>
<proteinExistence type="predicted"/>
<comment type="caution">
    <text evidence="3">The sequence shown here is derived from an EMBL/GenBank/DDBJ whole genome shotgun (WGS) entry which is preliminary data.</text>
</comment>
<evidence type="ECO:0000256" key="1">
    <source>
        <dbReference type="ARBA" id="ARBA00022801"/>
    </source>
</evidence>
<dbReference type="InterPro" id="IPR050261">
    <property type="entry name" value="FrsA_esterase"/>
</dbReference>
<gene>
    <name evidence="3" type="ORF">HK097_009775</name>
</gene>
<evidence type="ECO:0000313" key="3">
    <source>
        <dbReference type="EMBL" id="KAJ3055657.1"/>
    </source>
</evidence>
<name>A0AAD5SIZ8_9FUNG</name>
<keyword evidence="1" id="KW-0378">Hydrolase</keyword>
<dbReference type="InterPro" id="IPR029058">
    <property type="entry name" value="AB_hydrolase_fold"/>
</dbReference>
<organism evidence="3 4">
    <name type="scientific">Rhizophlyctis rosea</name>
    <dbReference type="NCBI Taxonomy" id="64517"/>
    <lineage>
        <taxon>Eukaryota</taxon>
        <taxon>Fungi</taxon>
        <taxon>Fungi incertae sedis</taxon>
        <taxon>Chytridiomycota</taxon>
        <taxon>Chytridiomycota incertae sedis</taxon>
        <taxon>Chytridiomycetes</taxon>
        <taxon>Rhizophlyctidales</taxon>
        <taxon>Rhizophlyctidaceae</taxon>
        <taxon>Rhizophlyctis</taxon>
    </lineage>
</organism>
<evidence type="ECO:0000259" key="2">
    <source>
        <dbReference type="Pfam" id="PF01738"/>
    </source>
</evidence>
<dbReference type="Proteomes" id="UP001212841">
    <property type="component" value="Unassembled WGS sequence"/>
</dbReference>
<dbReference type="Pfam" id="PF01738">
    <property type="entry name" value="DLH"/>
    <property type="match status" value="1"/>
</dbReference>
<sequence length="227" mass="24825">MSAADTIDQTYQIQIPHENIVLEGEVHLPKDPAAGVVVFAHGSGSSRFSPRNQYVAKVLHTHGVGTLLMDLLTSKEEAIDDVTRELRFDIRMLTNRVVSAIDFLERDPRTAGRPFGTFGASTGGAAALWAASLRPNNIHCAISRGGRVDLVPMDITRTLSCPTTLIVGERDPQVLEWNQKVHNNLGAAKAREVVIIKGATHLFEEKGALEEVAKVAASYFEKYLKKV</sequence>
<evidence type="ECO:0000313" key="4">
    <source>
        <dbReference type="Proteomes" id="UP001212841"/>
    </source>
</evidence>
<dbReference type="Gene3D" id="3.40.50.1820">
    <property type="entry name" value="alpha/beta hydrolase"/>
    <property type="match status" value="1"/>
</dbReference>
<dbReference type="PANTHER" id="PTHR22946:SF9">
    <property type="entry name" value="POLYKETIDE TRANSFERASE AF380"/>
    <property type="match status" value="1"/>
</dbReference>
<protein>
    <recommendedName>
        <fullName evidence="2">Dienelactone hydrolase domain-containing protein</fullName>
    </recommendedName>
</protein>
<feature type="domain" description="Dienelactone hydrolase" evidence="2">
    <location>
        <begin position="25"/>
        <end position="222"/>
    </location>
</feature>
<keyword evidence="4" id="KW-1185">Reference proteome</keyword>
<reference evidence="3" key="1">
    <citation type="submission" date="2020-05" db="EMBL/GenBank/DDBJ databases">
        <title>Phylogenomic resolution of chytrid fungi.</title>
        <authorList>
            <person name="Stajich J.E."/>
            <person name="Amses K."/>
            <person name="Simmons R."/>
            <person name="Seto K."/>
            <person name="Myers J."/>
            <person name="Bonds A."/>
            <person name="Quandt C.A."/>
            <person name="Barry K."/>
            <person name="Liu P."/>
            <person name="Grigoriev I."/>
            <person name="Longcore J.E."/>
            <person name="James T.Y."/>
        </authorList>
    </citation>
    <scope>NUCLEOTIDE SEQUENCE</scope>
    <source>
        <strain evidence="3">JEL0318</strain>
    </source>
</reference>
<dbReference type="InterPro" id="IPR002925">
    <property type="entry name" value="Dienelactn_hydro"/>
</dbReference>
<accession>A0AAD5SIZ8</accession>